<gene>
    <name evidence="2" type="ORF">FHP29_15955</name>
</gene>
<keyword evidence="1" id="KW-0812">Transmembrane</keyword>
<evidence type="ECO:0000313" key="3">
    <source>
        <dbReference type="Proteomes" id="UP000313231"/>
    </source>
</evidence>
<evidence type="ECO:0000256" key="1">
    <source>
        <dbReference type="SAM" id="Phobius"/>
    </source>
</evidence>
<keyword evidence="3" id="KW-1185">Reference proteome</keyword>
<name>A0A5C4VP96_9ACTN</name>
<dbReference type="AlphaFoldDB" id="A0A5C4VP96"/>
<reference evidence="2 3" key="1">
    <citation type="journal article" date="2016" name="Int. J. Syst. Evol. Microbiol.">
        <title>Nocardioides albidus sp. nov., an actinobacterium isolated from garden soil.</title>
        <authorList>
            <person name="Singh H."/>
            <person name="Du J."/>
            <person name="Trinh H."/>
            <person name="Won K."/>
            <person name="Yang J.E."/>
            <person name="Yin C."/>
            <person name="Kook M."/>
            <person name="Yi T.H."/>
        </authorList>
    </citation>
    <scope>NUCLEOTIDE SEQUENCE [LARGE SCALE GENOMIC DNA]</scope>
    <source>
        <strain evidence="2 3">CCTCC AB 2015297</strain>
    </source>
</reference>
<dbReference type="Pfam" id="PF14155">
    <property type="entry name" value="DUF4307"/>
    <property type="match status" value="1"/>
</dbReference>
<organism evidence="2 3">
    <name type="scientific">Nocardioides albidus</name>
    <dbReference type="NCBI Taxonomy" id="1517589"/>
    <lineage>
        <taxon>Bacteria</taxon>
        <taxon>Bacillati</taxon>
        <taxon>Actinomycetota</taxon>
        <taxon>Actinomycetes</taxon>
        <taxon>Propionibacteriales</taxon>
        <taxon>Nocardioidaceae</taxon>
        <taxon>Nocardioides</taxon>
    </lineage>
</organism>
<keyword evidence="1" id="KW-0472">Membrane</keyword>
<comment type="caution">
    <text evidence="2">The sequence shown here is derived from an EMBL/GenBank/DDBJ whole genome shotgun (WGS) entry which is preliminary data.</text>
</comment>
<accession>A0A5C4VP96</accession>
<sequence length="140" mass="15196">MSSTPEPATSSLARRYGAPSRGRRTTVVLGAGAVAVLFLGWLVWAMVFHADPAVSSEEIGHEIVDDHTATIRVRVTYGDGPVEATCKARAISHDKTVVGEASFTPGRDEEAVQRVTVRTERRATTVEWIGCKTSGQPRYR</sequence>
<evidence type="ECO:0000313" key="2">
    <source>
        <dbReference type="EMBL" id="TNM37336.1"/>
    </source>
</evidence>
<protein>
    <submittedName>
        <fullName evidence="2">DUF4307 domain-containing protein</fullName>
    </submittedName>
</protein>
<dbReference type="RefSeq" id="WP_139623877.1">
    <property type="nucleotide sequence ID" value="NZ_VDMP01000026.1"/>
</dbReference>
<proteinExistence type="predicted"/>
<dbReference type="Proteomes" id="UP000313231">
    <property type="component" value="Unassembled WGS sequence"/>
</dbReference>
<dbReference type="InterPro" id="IPR025443">
    <property type="entry name" value="DUF4307"/>
</dbReference>
<dbReference type="OrthoDB" id="3826498at2"/>
<keyword evidence="1" id="KW-1133">Transmembrane helix</keyword>
<dbReference type="EMBL" id="VDMP01000026">
    <property type="protein sequence ID" value="TNM37336.1"/>
    <property type="molecule type" value="Genomic_DNA"/>
</dbReference>
<feature type="transmembrane region" description="Helical" evidence="1">
    <location>
        <begin position="25"/>
        <end position="47"/>
    </location>
</feature>